<evidence type="ECO:0000313" key="3">
    <source>
        <dbReference type="EMBL" id="CAB4914884.1"/>
    </source>
</evidence>
<dbReference type="EMBL" id="CAFBMR010000038">
    <property type="protein sequence ID" value="CAB4914884.1"/>
    <property type="molecule type" value="Genomic_DNA"/>
</dbReference>
<accession>A0A6J7H5G6</accession>
<feature type="transmembrane region" description="Helical" evidence="1">
    <location>
        <begin position="28"/>
        <end position="50"/>
    </location>
</feature>
<dbReference type="AlphaFoldDB" id="A0A6J7H5G6"/>
<dbReference type="InterPro" id="IPR049790">
    <property type="entry name" value="Rv3655c/TadE"/>
</dbReference>
<name>A0A6J7H5G6_9ZZZZ</name>
<proteinExistence type="predicted"/>
<protein>
    <submittedName>
        <fullName evidence="3">Unannotated protein</fullName>
    </submittedName>
</protein>
<evidence type="ECO:0000256" key="1">
    <source>
        <dbReference type="SAM" id="Phobius"/>
    </source>
</evidence>
<evidence type="ECO:0000259" key="2">
    <source>
        <dbReference type="Pfam" id="PF07811"/>
    </source>
</evidence>
<keyword evidence="1" id="KW-0472">Membrane</keyword>
<gene>
    <name evidence="3" type="ORF">UFOPK3610_01055</name>
</gene>
<keyword evidence="1" id="KW-0812">Transmembrane</keyword>
<dbReference type="NCBIfam" id="NF041390">
    <property type="entry name" value="TadE_Rv3655c"/>
    <property type="match status" value="1"/>
</dbReference>
<feature type="domain" description="TadE-like" evidence="2">
    <location>
        <begin position="26"/>
        <end position="68"/>
    </location>
</feature>
<reference evidence="3" key="1">
    <citation type="submission" date="2020-05" db="EMBL/GenBank/DDBJ databases">
        <authorList>
            <person name="Chiriac C."/>
            <person name="Salcher M."/>
            <person name="Ghai R."/>
            <person name="Kavagutti S V."/>
        </authorList>
    </citation>
    <scope>NUCLEOTIDE SEQUENCE</scope>
</reference>
<organism evidence="3">
    <name type="scientific">freshwater metagenome</name>
    <dbReference type="NCBI Taxonomy" id="449393"/>
    <lineage>
        <taxon>unclassified sequences</taxon>
        <taxon>metagenomes</taxon>
        <taxon>ecological metagenomes</taxon>
    </lineage>
</organism>
<dbReference type="Pfam" id="PF07811">
    <property type="entry name" value="TadE"/>
    <property type="match status" value="1"/>
</dbReference>
<dbReference type="InterPro" id="IPR012495">
    <property type="entry name" value="TadE-like_dom"/>
</dbReference>
<sequence>MRSLSSSRRDRSCCARAGEAHSYERGSAVIEAAVAIPALIAITLALLWVISLGVTHVRVDEAAYSAARLAARGVSEDSVRLAVQSRLADAEIEMTGDAETVSITVTDYVFADVPILRGFTTPVSATAVVAREIE</sequence>
<keyword evidence="1" id="KW-1133">Transmembrane helix</keyword>